<name>A0A0G4E8H3_VITBC</name>
<feature type="compositionally biased region" description="Basic and acidic residues" evidence="1">
    <location>
        <begin position="329"/>
        <end position="347"/>
    </location>
</feature>
<proteinExistence type="predicted"/>
<sequence length="436" mass="46440">MAPKTPPVKKAGGTGRGGRHSSHVSRGGGGSADRNRRPDSVANYSQTYLNDPNRTGRSSSVEARPAQTGARTSSHEAEMNPTPLHPPSPKCTHGQGTKQFGGFGSGGDDVLVSGRLEGMDINENPGNKSPVVRSSQPAPAVSPSPPPAPGQGGAKLTHDESAGGVAGGSQNSVLEEDKLSVQQGQGAGGARVRRDEVAQADDTDTTQTPSTTSKMRPFQPARPKHTIKPKAKSHLPTEGKKTVWRRKEVVEEIRARVEKKSMQRDSVDWYEDDVDWESPPPSPEKLSLHTHDVADPTTRSKIKTTSAGLALADAPATLLSSTLGHCDGYSRHDPQREEAYWPRELKEGGGAVAGEGLGQGEGKRRSKTLRYKDGGQTEGMDEGAQDGDKDGDKEQEVGRVARFRGMRGRRLSLQQFMGSGFSPESEKGRKPGGKGQ</sequence>
<feature type="compositionally biased region" description="Basic and acidic residues" evidence="1">
    <location>
        <begin position="258"/>
        <end position="267"/>
    </location>
</feature>
<organism evidence="2 3">
    <name type="scientific">Vitrella brassicaformis (strain CCMP3155)</name>
    <dbReference type="NCBI Taxonomy" id="1169540"/>
    <lineage>
        <taxon>Eukaryota</taxon>
        <taxon>Sar</taxon>
        <taxon>Alveolata</taxon>
        <taxon>Colpodellida</taxon>
        <taxon>Vitrellaceae</taxon>
        <taxon>Vitrella</taxon>
    </lineage>
</organism>
<feature type="region of interest" description="Disordered" evidence="1">
    <location>
        <begin position="1"/>
        <end position="242"/>
    </location>
</feature>
<dbReference type="EMBL" id="CDMY01000007">
    <property type="protein sequence ID" value="CEL91628.1"/>
    <property type="molecule type" value="Genomic_DNA"/>
</dbReference>
<feature type="region of interest" description="Disordered" evidence="1">
    <location>
        <begin position="329"/>
        <end position="436"/>
    </location>
</feature>
<evidence type="ECO:0000313" key="2">
    <source>
        <dbReference type="EMBL" id="CEL91628.1"/>
    </source>
</evidence>
<feature type="compositionally biased region" description="Low complexity" evidence="1">
    <location>
        <begin position="129"/>
        <end position="139"/>
    </location>
</feature>
<feature type="compositionally biased region" description="Pro residues" evidence="1">
    <location>
        <begin position="140"/>
        <end position="149"/>
    </location>
</feature>
<gene>
    <name evidence="2" type="ORF">Vbra_10788</name>
</gene>
<protein>
    <submittedName>
        <fullName evidence="2">Uncharacterized protein</fullName>
    </submittedName>
</protein>
<feature type="compositionally biased region" description="Basic and acidic residues" evidence="1">
    <location>
        <begin position="386"/>
        <end position="399"/>
    </location>
</feature>
<reference evidence="2 3" key="1">
    <citation type="submission" date="2014-11" db="EMBL/GenBank/DDBJ databases">
        <authorList>
            <person name="Zhu J."/>
            <person name="Qi W."/>
            <person name="Song R."/>
        </authorList>
    </citation>
    <scope>NUCLEOTIDE SEQUENCE [LARGE SCALE GENOMIC DNA]</scope>
</reference>
<feature type="compositionally biased region" description="Polar residues" evidence="1">
    <location>
        <begin position="42"/>
        <end position="61"/>
    </location>
</feature>
<feature type="compositionally biased region" description="Basic residues" evidence="1">
    <location>
        <begin position="222"/>
        <end position="233"/>
    </location>
</feature>
<keyword evidence="3" id="KW-1185">Reference proteome</keyword>
<accession>A0A0G4E8H3</accession>
<dbReference type="Proteomes" id="UP000041254">
    <property type="component" value="Unassembled WGS sequence"/>
</dbReference>
<dbReference type="InParanoid" id="A0A0G4E8H3"/>
<feature type="compositionally biased region" description="Basic residues" evidence="1">
    <location>
        <begin position="401"/>
        <end position="410"/>
    </location>
</feature>
<evidence type="ECO:0000256" key="1">
    <source>
        <dbReference type="SAM" id="MobiDB-lite"/>
    </source>
</evidence>
<feature type="region of interest" description="Disordered" evidence="1">
    <location>
        <begin position="258"/>
        <end position="300"/>
    </location>
</feature>
<feature type="compositionally biased region" description="Gly residues" evidence="1">
    <location>
        <begin position="348"/>
        <end position="360"/>
    </location>
</feature>
<dbReference type="AlphaFoldDB" id="A0A0G4E8H3"/>
<dbReference type="VEuPathDB" id="CryptoDB:Vbra_10788"/>
<evidence type="ECO:0000313" key="3">
    <source>
        <dbReference type="Proteomes" id="UP000041254"/>
    </source>
</evidence>